<evidence type="ECO:0000259" key="1">
    <source>
        <dbReference type="PROSITE" id="PS50280"/>
    </source>
</evidence>
<dbReference type="InterPro" id="IPR001214">
    <property type="entry name" value="SET_dom"/>
</dbReference>
<organism evidence="2 3">
    <name type="scientific">Bifiguratus adelaidae</name>
    <dbReference type="NCBI Taxonomy" id="1938954"/>
    <lineage>
        <taxon>Eukaryota</taxon>
        <taxon>Fungi</taxon>
        <taxon>Fungi incertae sedis</taxon>
        <taxon>Mucoromycota</taxon>
        <taxon>Mucoromycotina</taxon>
        <taxon>Endogonomycetes</taxon>
        <taxon>Endogonales</taxon>
        <taxon>Endogonales incertae sedis</taxon>
        <taxon>Bifiguratus</taxon>
    </lineage>
</organism>
<reference evidence="2 3" key="1">
    <citation type="journal article" date="2017" name="Mycologia">
        <title>Bifiguratus adelaidae, gen. et sp. nov., a new member of Mucoromycotina in endophytic and soil-dwelling habitats.</title>
        <authorList>
            <person name="Torres-Cruz T.J."/>
            <person name="Billingsley Tobias T.L."/>
            <person name="Almatruk M."/>
            <person name="Hesse C."/>
            <person name="Kuske C.R."/>
            <person name="Desiro A."/>
            <person name="Benucci G.M."/>
            <person name="Bonito G."/>
            <person name="Stajich J.E."/>
            <person name="Dunlap C."/>
            <person name="Arnold A.E."/>
            <person name="Porras-Alfaro A."/>
        </authorList>
    </citation>
    <scope>NUCLEOTIDE SEQUENCE [LARGE SCALE GENOMIC DNA]</scope>
    <source>
        <strain evidence="2 3">AZ0501</strain>
    </source>
</reference>
<proteinExistence type="predicted"/>
<dbReference type="GO" id="GO:0016279">
    <property type="term" value="F:protein-lysine N-methyltransferase activity"/>
    <property type="evidence" value="ECO:0007669"/>
    <property type="project" value="TreeGrafter"/>
</dbReference>
<dbReference type="Proteomes" id="UP000242875">
    <property type="component" value="Unassembled WGS sequence"/>
</dbReference>
<sequence length="447" mass="50049">MGDGALDSFLIWLRDHSVDTSKVTLRHTNDAGTGLFFADPAPSVPSAEEYGLFDIPLELTITADAVWTYSKSKSDQRLTQLLFAARDSFFPRHHPATYIQTFLLYERYIDPSDTSPWRRYIEVLPQAQDFLGLPIFWDSKDHALLQGTRLESAVKAKLRRLHSDADTIIRHVKELWNVDIDASMWMWADAVYWSRIIDAESQDGDSQIGDPMENKTLMMVPLVDFANHSSTASNARWVLDTSKQTFTLVTLEGSTLRPGEQIFISYGTKSNAELLFMHGFCEPDNDVLGEWVTSVEHVFSGETNSDMLALAKIEWLKQSGMAPILRLNGDQISNETIVMFALAVITPDDGLSFQLGENDSLLLTIGNVQIIEDNPMASLERAILDAKEGRSILQKACHLLSTVIRHHLEQACRPSDHSPDSNTRNASLVRHNDTRLLSAALSTLEAS</sequence>
<evidence type="ECO:0000313" key="3">
    <source>
        <dbReference type="Proteomes" id="UP000242875"/>
    </source>
</evidence>
<dbReference type="GO" id="GO:0005634">
    <property type="term" value="C:nucleus"/>
    <property type="evidence" value="ECO:0007669"/>
    <property type="project" value="TreeGrafter"/>
</dbReference>
<dbReference type="Gene3D" id="3.90.1410.10">
    <property type="entry name" value="set domain protein methyltransferase, domain 1"/>
    <property type="match status" value="1"/>
</dbReference>
<dbReference type="PANTHER" id="PTHR13271:SF76">
    <property type="entry name" value="SET DOMAIN-CONTAINING PROTEIN 8"/>
    <property type="match status" value="1"/>
</dbReference>
<dbReference type="SUPFAM" id="SSF82199">
    <property type="entry name" value="SET domain"/>
    <property type="match status" value="1"/>
</dbReference>
<comment type="caution">
    <text evidence="2">The sequence shown here is derived from an EMBL/GenBank/DDBJ whole genome shotgun (WGS) entry which is preliminary data.</text>
</comment>
<evidence type="ECO:0000313" key="2">
    <source>
        <dbReference type="EMBL" id="OZJ03752.1"/>
    </source>
</evidence>
<gene>
    <name evidence="2" type="ORF">BZG36_03068</name>
</gene>
<dbReference type="InterPro" id="IPR050600">
    <property type="entry name" value="SETD3_SETD6_MTase"/>
</dbReference>
<name>A0A261XZI6_9FUNG</name>
<dbReference type="InterPro" id="IPR046341">
    <property type="entry name" value="SET_dom_sf"/>
</dbReference>
<dbReference type="AlphaFoldDB" id="A0A261XZI6"/>
<protein>
    <recommendedName>
        <fullName evidence="1">SET domain-containing protein</fullName>
    </recommendedName>
</protein>
<dbReference type="CDD" id="cd10527">
    <property type="entry name" value="SET_LSMT"/>
    <property type="match status" value="1"/>
</dbReference>
<dbReference type="OrthoDB" id="441812at2759"/>
<feature type="domain" description="SET" evidence="1">
    <location>
        <begin position="131"/>
        <end position="267"/>
    </location>
</feature>
<keyword evidence="3" id="KW-1185">Reference proteome</keyword>
<dbReference type="PROSITE" id="PS50280">
    <property type="entry name" value="SET"/>
    <property type="match status" value="1"/>
</dbReference>
<dbReference type="PANTHER" id="PTHR13271">
    <property type="entry name" value="UNCHARACTERIZED PUTATIVE METHYLTRANSFERASE"/>
    <property type="match status" value="1"/>
</dbReference>
<dbReference type="EMBL" id="MVBO01000070">
    <property type="protein sequence ID" value="OZJ03752.1"/>
    <property type="molecule type" value="Genomic_DNA"/>
</dbReference>
<accession>A0A261XZI6</accession>